<gene>
    <name evidence="5" type="ORF">Q3O60_03325</name>
</gene>
<accession>A0ABT9GVZ1</accession>
<comment type="caution">
    <text evidence="5">The sequence shown here is derived from an EMBL/GenBank/DDBJ whole genome shotgun (WGS) entry which is preliminary data.</text>
</comment>
<evidence type="ECO:0000313" key="6">
    <source>
        <dbReference type="Proteomes" id="UP001231616"/>
    </source>
</evidence>
<evidence type="ECO:0000256" key="3">
    <source>
        <dbReference type="SAM" id="SignalP"/>
    </source>
</evidence>
<proteinExistence type="predicted"/>
<dbReference type="InterPro" id="IPR000184">
    <property type="entry name" value="Bac_surfAg_D15"/>
</dbReference>
<protein>
    <submittedName>
        <fullName evidence="5">BamA/TamA family outer membrane protein</fullName>
    </submittedName>
</protein>
<evidence type="ECO:0000313" key="5">
    <source>
        <dbReference type="EMBL" id="MDP4535219.1"/>
    </source>
</evidence>
<sequence>MRWLTGLLVFSCCAPWWVTAECIAIEEGAPPETNQALTIRHIHFETNNVFDLSEPGTFWLHRFANATHSITRESTLSQDLLFSEGSLLNEAELAETGRLLRSRGYLREADVYVSHYCANSQQVDVTVRSFDNWSLLPKIDFKHEGGSTEYSLGIAEDNLLGSGNQIQLDYTKDSERTGYLFSFASPNMFGSYWSSRLQYADNSDGESYTIALDRPFYRLNSPWAMGLELNKGKDELREYQSGEESNRYDRRQQWLQNYIGFNLKTTEFSAQRLIAGFRLSEVKFESNDATLTGVPEDRDLSALWLEYQWIQSDFQKLYQINQFNRTEDINFGWQLVLQVERFSDWLGADENGWQFRAELLKNWTLWDGGWLLSEHSLQQQQLSNQTNRSQFSTHWLLIHHLTPQSSLVGRLQLDIGRNLYRDELLQLGGDNGMRAYPLYYQRGEKQWLASAEYRHYTPWSILRLFDVAFASFVDVGRAWNDPWTTEQASETTLFGVGGGVRLLSKYSSRGTMVHLDIATPLRREDGLDSWQFRATAKRRF</sequence>
<evidence type="ECO:0000256" key="2">
    <source>
        <dbReference type="ARBA" id="ARBA00023136"/>
    </source>
</evidence>
<feature type="domain" description="Bacterial surface antigen (D15)" evidence="4">
    <location>
        <begin position="158"/>
        <end position="528"/>
    </location>
</feature>
<keyword evidence="2" id="KW-0472">Membrane</keyword>
<keyword evidence="6" id="KW-1185">Reference proteome</keyword>
<name>A0ABT9GVZ1_9GAMM</name>
<keyword evidence="3" id="KW-0732">Signal</keyword>
<organism evidence="5 6">
    <name type="scientific">Alkalimonas collagenimarina</name>
    <dbReference type="NCBI Taxonomy" id="400390"/>
    <lineage>
        <taxon>Bacteria</taxon>
        <taxon>Pseudomonadati</taxon>
        <taxon>Pseudomonadota</taxon>
        <taxon>Gammaproteobacteria</taxon>
        <taxon>Alkalimonas</taxon>
    </lineage>
</organism>
<dbReference type="Gene3D" id="2.40.160.50">
    <property type="entry name" value="membrane protein fhac: a member of the omp85/tpsb transporter family"/>
    <property type="match status" value="1"/>
</dbReference>
<feature type="signal peptide" evidence="3">
    <location>
        <begin position="1"/>
        <end position="20"/>
    </location>
</feature>
<dbReference type="EMBL" id="JAUZVZ010000003">
    <property type="protein sequence ID" value="MDP4535219.1"/>
    <property type="molecule type" value="Genomic_DNA"/>
</dbReference>
<dbReference type="Proteomes" id="UP001231616">
    <property type="component" value="Unassembled WGS sequence"/>
</dbReference>
<evidence type="ECO:0000256" key="1">
    <source>
        <dbReference type="ARBA" id="ARBA00004370"/>
    </source>
</evidence>
<feature type="chain" id="PRO_5047099802" evidence="3">
    <location>
        <begin position="21"/>
        <end position="540"/>
    </location>
</feature>
<reference evidence="5 6" key="1">
    <citation type="submission" date="2023-08" db="EMBL/GenBank/DDBJ databases">
        <authorList>
            <person name="Joshi A."/>
            <person name="Thite S."/>
        </authorList>
    </citation>
    <scope>NUCLEOTIDE SEQUENCE [LARGE SCALE GENOMIC DNA]</scope>
    <source>
        <strain evidence="5 6">AC40</strain>
    </source>
</reference>
<dbReference type="Pfam" id="PF01103">
    <property type="entry name" value="Omp85"/>
    <property type="match status" value="1"/>
</dbReference>
<evidence type="ECO:0000259" key="4">
    <source>
        <dbReference type="Pfam" id="PF01103"/>
    </source>
</evidence>
<dbReference type="RefSeq" id="WP_305892480.1">
    <property type="nucleotide sequence ID" value="NZ_JAUZVZ010000003.1"/>
</dbReference>
<comment type="subcellular location">
    <subcellularLocation>
        <location evidence="1">Membrane</location>
    </subcellularLocation>
</comment>